<evidence type="ECO:0000256" key="2">
    <source>
        <dbReference type="ARBA" id="ARBA00010701"/>
    </source>
</evidence>
<evidence type="ECO:0000313" key="7">
    <source>
        <dbReference type="EMBL" id="ROT63441.1"/>
    </source>
</evidence>
<dbReference type="OrthoDB" id="199913at2759"/>
<name>A0A3R7PYE8_PENVA</name>
<feature type="domain" description="Lipase" evidence="6">
    <location>
        <begin position="95"/>
        <end position="304"/>
    </location>
</feature>
<dbReference type="AlphaFoldDB" id="A0A3R7PYE8"/>
<dbReference type="GO" id="GO:0016298">
    <property type="term" value="F:lipase activity"/>
    <property type="evidence" value="ECO:0007669"/>
    <property type="project" value="InterPro"/>
</dbReference>
<organism evidence="7 8">
    <name type="scientific">Penaeus vannamei</name>
    <name type="common">Whiteleg shrimp</name>
    <name type="synonym">Litopenaeus vannamei</name>
    <dbReference type="NCBI Taxonomy" id="6689"/>
    <lineage>
        <taxon>Eukaryota</taxon>
        <taxon>Metazoa</taxon>
        <taxon>Ecdysozoa</taxon>
        <taxon>Arthropoda</taxon>
        <taxon>Crustacea</taxon>
        <taxon>Multicrustacea</taxon>
        <taxon>Malacostraca</taxon>
        <taxon>Eumalacostraca</taxon>
        <taxon>Eucarida</taxon>
        <taxon>Decapoda</taxon>
        <taxon>Dendrobranchiata</taxon>
        <taxon>Penaeoidea</taxon>
        <taxon>Penaeidae</taxon>
        <taxon>Penaeus</taxon>
    </lineage>
</organism>
<evidence type="ECO:0000256" key="3">
    <source>
        <dbReference type="ARBA" id="ARBA00022525"/>
    </source>
</evidence>
<dbReference type="InterPro" id="IPR013818">
    <property type="entry name" value="Lipase"/>
</dbReference>
<dbReference type="Gene3D" id="3.40.50.1820">
    <property type="entry name" value="alpha/beta hydrolase"/>
    <property type="match status" value="1"/>
</dbReference>
<dbReference type="InterPro" id="IPR000734">
    <property type="entry name" value="TAG_lipase"/>
</dbReference>
<comment type="subcellular location">
    <subcellularLocation>
        <location evidence="1">Secreted</location>
    </subcellularLocation>
</comment>
<keyword evidence="5" id="KW-0812">Transmembrane</keyword>
<comment type="caution">
    <text evidence="7">The sequence shown here is derived from an EMBL/GenBank/DDBJ whole genome shotgun (WGS) entry which is preliminary data.</text>
</comment>
<feature type="transmembrane region" description="Helical" evidence="5">
    <location>
        <begin position="325"/>
        <end position="350"/>
    </location>
</feature>
<evidence type="ECO:0000313" key="8">
    <source>
        <dbReference type="Proteomes" id="UP000283509"/>
    </source>
</evidence>
<dbReference type="Pfam" id="PF00151">
    <property type="entry name" value="Lipase"/>
    <property type="match status" value="1"/>
</dbReference>
<dbReference type="SUPFAM" id="SSF53474">
    <property type="entry name" value="alpha/beta-Hydrolases"/>
    <property type="match status" value="1"/>
</dbReference>
<comment type="similarity">
    <text evidence="2 4">Belongs to the AB hydrolase superfamily. Lipase family.</text>
</comment>
<evidence type="ECO:0000259" key="6">
    <source>
        <dbReference type="Pfam" id="PF00151"/>
    </source>
</evidence>
<reference evidence="7 8" key="1">
    <citation type="submission" date="2018-04" db="EMBL/GenBank/DDBJ databases">
        <authorList>
            <person name="Zhang X."/>
            <person name="Yuan J."/>
            <person name="Li F."/>
            <person name="Xiang J."/>
        </authorList>
    </citation>
    <scope>NUCLEOTIDE SEQUENCE [LARGE SCALE GENOMIC DNA]</scope>
    <source>
        <tissue evidence="7">Muscle</tissue>
    </source>
</reference>
<dbReference type="GO" id="GO:0005615">
    <property type="term" value="C:extracellular space"/>
    <property type="evidence" value="ECO:0007669"/>
    <property type="project" value="TreeGrafter"/>
</dbReference>
<reference evidence="7 8" key="2">
    <citation type="submission" date="2019-01" db="EMBL/GenBank/DDBJ databases">
        <title>The decoding of complex shrimp genome reveals the adaptation for benthos swimmer, frequently molting mechanism and breeding impact on genome.</title>
        <authorList>
            <person name="Sun Y."/>
            <person name="Gao Y."/>
            <person name="Yu Y."/>
        </authorList>
    </citation>
    <scope>NUCLEOTIDE SEQUENCE [LARGE SCALE GENOMIC DNA]</scope>
    <source>
        <tissue evidence="7">Muscle</tissue>
    </source>
</reference>
<evidence type="ECO:0000256" key="1">
    <source>
        <dbReference type="ARBA" id="ARBA00004613"/>
    </source>
</evidence>
<protein>
    <recommendedName>
        <fullName evidence="6">Lipase domain-containing protein</fullName>
    </recommendedName>
</protein>
<dbReference type="InterPro" id="IPR029058">
    <property type="entry name" value="AB_hydrolase_fold"/>
</dbReference>
<proteinExistence type="inferred from homology"/>
<keyword evidence="3" id="KW-0964">Secreted</keyword>
<gene>
    <name evidence="7" type="ORF">C7M84_018686</name>
</gene>
<keyword evidence="5" id="KW-0472">Membrane</keyword>
<dbReference type="PANTHER" id="PTHR11610:SF173">
    <property type="entry name" value="LIPASE DOMAIN-CONTAINING PROTEIN-RELATED"/>
    <property type="match status" value="1"/>
</dbReference>
<keyword evidence="8" id="KW-1185">Reference proteome</keyword>
<dbReference type="PRINTS" id="PR00821">
    <property type="entry name" value="TAGLIPASE"/>
</dbReference>
<evidence type="ECO:0000256" key="5">
    <source>
        <dbReference type="SAM" id="Phobius"/>
    </source>
</evidence>
<dbReference type="GO" id="GO:0016042">
    <property type="term" value="P:lipid catabolic process"/>
    <property type="evidence" value="ECO:0007669"/>
    <property type="project" value="TreeGrafter"/>
</dbReference>
<dbReference type="Proteomes" id="UP000283509">
    <property type="component" value="Unassembled WGS sequence"/>
</dbReference>
<accession>A0A3R7PYE8</accession>
<dbReference type="EMBL" id="QCYY01003439">
    <property type="protein sequence ID" value="ROT63441.1"/>
    <property type="molecule type" value="Genomic_DNA"/>
</dbReference>
<keyword evidence="5" id="KW-1133">Transmembrane helix</keyword>
<dbReference type="PANTHER" id="PTHR11610">
    <property type="entry name" value="LIPASE"/>
    <property type="match status" value="1"/>
</dbReference>
<evidence type="ECO:0000256" key="4">
    <source>
        <dbReference type="RuleBase" id="RU004262"/>
    </source>
</evidence>
<sequence>MESGRTFSHRNLLAALALLVGVIIFHPTCVKVLCSTAGLLHLLVRSEETAQPLNYVRDFLLWTRRRSITPEEIKVGSMSSLASTSFYPTKTYVIHEDCNVIAASWDSGTTTLGYYVVQGARPQVGEDIGRLIRFLLHATALTKPQIHLIGHSLGAHAVGISLTPFLPPAGLDPAGLMYHTTDRTQRLDRSDAEFVDVIHTHGCTTILNQWSDCYGIDENLGDADFWPNGGERQPMCKEGGDGHQMVREGSSCDHGIAYVLYTESIQYATSTTRFLARPCHSWKYYNNGSCPCGSTAQYMGFNVNPSNTSPYALLDSDCTPAHFSFLQIIALVLLSVITVLMTFVVVTTVLQQYFRSPILSVRIREAFRIDTTIIQGVSQSSSTQILTESVKDQVIT</sequence>